<dbReference type="InterPro" id="IPR004027">
    <property type="entry name" value="SEC_C_motif"/>
</dbReference>
<protein>
    <recommendedName>
        <fullName evidence="4">Preprotein translocase subunit SecA</fullName>
    </recommendedName>
</protein>
<name>A0A5C5XZ64_9BACT</name>
<dbReference type="Gene3D" id="1.25.10.10">
    <property type="entry name" value="Leucine-rich Repeat Variant"/>
    <property type="match status" value="1"/>
</dbReference>
<feature type="compositionally biased region" description="Basic and acidic residues" evidence="1">
    <location>
        <begin position="257"/>
        <end position="266"/>
    </location>
</feature>
<keyword evidence="3" id="KW-1185">Reference proteome</keyword>
<gene>
    <name evidence="2" type="ORF">CA85_24260</name>
</gene>
<dbReference type="RefSeq" id="WP_246112697.1">
    <property type="nucleotide sequence ID" value="NZ_SJPK01000004.1"/>
</dbReference>
<evidence type="ECO:0000313" key="3">
    <source>
        <dbReference type="Proteomes" id="UP000318053"/>
    </source>
</evidence>
<dbReference type="PANTHER" id="PTHR33747:SF1">
    <property type="entry name" value="ADENYLATE CYCLASE-ASSOCIATED CAP C-TERMINAL DOMAIN-CONTAINING PROTEIN"/>
    <property type="match status" value="1"/>
</dbReference>
<dbReference type="SUPFAM" id="SSF103642">
    <property type="entry name" value="Sec-C motif"/>
    <property type="match status" value="1"/>
</dbReference>
<accession>A0A5C5XZ64</accession>
<feature type="region of interest" description="Disordered" evidence="1">
    <location>
        <begin position="257"/>
        <end position="318"/>
    </location>
</feature>
<organism evidence="2 3">
    <name type="scientific">Allorhodopirellula solitaria</name>
    <dbReference type="NCBI Taxonomy" id="2527987"/>
    <lineage>
        <taxon>Bacteria</taxon>
        <taxon>Pseudomonadati</taxon>
        <taxon>Planctomycetota</taxon>
        <taxon>Planctomycetia</taxon>
        <taxon>Pirellulales</taxon>
        <taxon>Pirellulaceae</taxon>
        <taxon>Allorhodopirellula</taxon>
    </lineage>
</organism>
<dbReference type="AlphaFoldDB" id="A0A5C5XZ64"/>
<dbReference type="Pfam" id="PF06685">
    <property type="entry name" value="DUF1186"/>
    <property type="match status" value="1"/>
</dbReference>
<reference evidence="2 3" key="1">
    <citation type="submission" date="2019-02" db="EMBL/GenBank/DDBJ databases">
        <title>Deep-cultivation of Planctomycetes and their phenomic and genomic characterization uncovers novel biology.</title>
        <authorList>
            <person name="Wiegand S."/>
            <person name="Jogler M."/>
            <person name="Boedeker C."/>
            <person name="Pinto D."/>
            <person name="Vollmers J."/>
            <person name="Rivas-Marin E."/>
            <person name="Kohn T."/>
            <person name="Peeters S.H."/>
            <person name="Heuer A."/>
            <person name="Rast P."/>
            <person name="Oberbeckmann S."/>
            <person name="Bunk B."/>
            <person name="Jeske O."/>
            <person name="Meyerdierks A."/>
            <person name="Storesund J.E."/>
            <person name="Kallscheuer N."/>
            <person name="Luecker S."/>
            <person name="Lage O.M."/>
            <person name="Pohl T."/>
            <person name="Merkel B.J."/>
            <person name="Hornburger P."/>
            <person name="Mueller R.-W."/>
            <person name="Bruemmer F."/>
            <person name="Labrenz M."/>
            <person name="Spormann A.M."/>
            <person name="Op Den Camp H."/>
            <person name="Overmann J."/>
            <person name="Amann R."/>
            <person name="Jetten M.S.M."/>
            <person name="Mascher T."/>
            <person name="Medema M.H."/>
            <person name="Devos D.P."/>
            <person name="Kaster A.-K."/>
            <person name="Ovreas L."/>
            <person name="Rohde M."/>
            <person name="Galperin M.Y."/>
            <person name="Jogler C."/>
        </authorList>
    </citation>
    <scope>NUCLEOTIDE SEQUENCE [LARGE SCALE GENOMIC DNA]</scope>
    <source>
        <strain evidence="2 3">CA85</strain>
    </source>
</reference>
<dbReference type="Gene3D" id="3.10.450.50">
    <property type="match status" value="1"/>
</dbReference>
<evidence type="ECO:0008006" key="4">
    <source>
        <dbReference type="Google" id="ProtNLM"/>
    </source>
</evidence>
<feature type="compositionally biased region" description="Basic residues" evidence="1">
    <location>
        <begin position="308"/>
        <end position="318"/>
    </location>
</feature>
<comment type="caution">
    <text evidence="2">The sequence shown here is derived from an EMBL/GenBank/DDBJ whole genome shotgun (WGS) entry which is preliminary data.</text>
</comment>
<evidence type="ECO:0000256" key="1">
    <source>
        <dbReference type="SAM" id="MobiDB-lite"/>
    </source>
</evidence>
<dbReference type="InterPro" id="IPR011989">
    <property type="entry name" value="ARM-like"/>
</dbReference>
<dbReference type="Proteomes" id="UP000318053">
    <property type="component" value="Unassembled WGS sequence"/>
</dbReference>
<proteinExistence type="predicted"/>
<dbReference type="InterPro" id="IPR010602">
    <property type="entry name" value="DUF1186"/>
</dbReference>
<sequence>MDEIESKSEAEEVNKLEAIIDRLVDPDIKLPTEAIEAARENRDAITPLLIRLIEDATRNCRQGLNVEDNGHFYATYILAEFGATEAWPAVLAAISLPGEKPFGLFGDAITEDLGFILASLVGDRCDALDALIADPRINLYVRWQAVDTLLYQIRDGCMTRDSVVEKLTAHLQKAFQDGDEVAEGIIIRLESLGAKSALPLIETAFNSGLVDPQMATLESVKRDIARGDEAFQQTMNELHRPTDVIAYLSKWAAFQDHEDRDQHSSESESFGPQDSHIDSAGFLSENETTIRSAGTKVGRNEKCPCGSGKKHKKCCGRN</sequence>
<dbReference type="PANTHER" id="PTHR33747">
    <property type="entry name" value="UPF0225 PROTEIN SCO1677"/>
    <property type="match status" value="1"/>
</dbReference>
<evidence type="ECO:0000313" key="2">
    <source>
        <dbReference type="EMBL" id="TWT67573.1"/>
    </source>
</evidence>
<dbReference type="Pfam" id="PF02810">
    <property type="entry name" value="SEC-C"/>
    <property type="match status" value="1"/>
</dbReference>
<dbReference type="EMBL" id="SJPK01000004">
    <property type="protein sequence ID" value="TWT67573.1"/>
    <property type="molecule type" value="Genomic_DNA"/>
</dbReference>